<dbReference type="InterPro" id="IPR052037">
    <property type="entry name" value="LPS_export_LptA"/>
</dbReference>
<evidence type="ECO:0000256" key="5">
    <source>
        <dbReference type="SAM" id="MobiDB-lite"/>
    </source>
</evidence>
<sequence precursor="true">MHQPAPAGRLGRAARLLAAAALLLAARPLLALDSDSEQPMFVEADAAELDEKQSISLYIGNVEVQQGSMRIWADEVLVHHQPNRQPRKIIAIGNPVRYRQLLEDDPQEVRARALRMEYEAVSEEITLIDEAELIQGEDRFRSDRIVYNRLTDRLTAGSSARGRERVKIRIEPQGEGQSGDDSGDQ</sequence>
<evidence type="ECO:0000256" key="1">
    <source>
        <dbReference type="ARBA" id="ARBA00022448"/>
    </source>
</evidence>
<comment type="subcellular location">
    <subcellularLocation>
        <location evidence="4">Periplasm</location>
    </subcellularLocation>
</comment>
<comment type="function">
    <text evidence="4">Involved in the assembly of lipopolysaccharide (LPS). Required for the translocation of LPS from the inner membrane to the outer membrane. May form a bridge between the inner membrane and the outer membrane, via interactions with LptC and LptD, thereby facilitating LPS transfer across the periplasm.</text>
</comment>
<keyword evidence="8" id="KW-1185">Reference proteome</keyword>
<feature type="chain" id="PRO_5044934098" description="Lipopolysaccharide export system protein LptA" evidence="4">
    <location>
        <begin position="32"/>
        <end position="185"/>
    </location>
</feature>
<dbReference type="Pfam" id="PF03968">
    <property type="entry name" value="LptD_N"/>
    <property type="match status" value="1"/>
</dbReference>
<comment type="subunit">
    <text evidence="4">Component of the lipopolysaccharide transport and assembly complex.</text>
</comment>
<dbReference type="HAMAP" id="MF_01914">
    <property type="entry name" value="LPS_assembly_LptA"/>
    <property type="match status" value="1"/>
</dbReference>
<feature type="region of interest" description="Disordered" evidence="5">
    <location>
        <begin position="158"/>
        <end position="185"/>
    </location>
</feature>
<keyword evidence="2 4" id="KW-0732">Signal</keyword>
<reference evidence="7 8" key="1">
    <citation type="journal article" date="2020" name="Microorganisms">
        <title>Osmotic Adaptation and Compatible Solute Biosynthesis of Phototrophic Bacteria as Revealed from Genome Analyses.</title>
        <authorList>
            <person name="Imhoff J.F."/>
            <person name="Rahn T."/>
            <person name="Kunzel S."/>
            <person name="Keller A."/>
            <person name="Neulinger S.C."/>
        </authorList>
    </citation>
    <scope>NUCLEOTIDE SEQUENCE [LARGE SCALE GENOMIC DNA]</scope>
    <source>
        <strain evidence="7 8">DSM 6210</strain>
    </source>
</reference>
<organism evidence="7 8">
    <name type="scientific">Thiohalocapsa halophila</name>
    <dbReference type="NCBI Taxonomy" id="69359"/>
    <lineage>
        <taxon>Bacteria</taxon>
        <taxon>Pseudomonadati</taxon>
        <taxon>Pseudomonadota</taxon>
        <taxon>Gammaproteobacteria</taxon>
        <taxon>Chromatiales</taxon>
        <taxon>Chromatiaceae</taxon>
        <taxon>Thiohalocapsa</taxon>
    </lineage>
</organism>
<keyword evidence="1 4" id="KW-0813">Transport</keyword>
<name>A0ABS1CKG2_9GAMM</name>
<dbReference type="PANTHER" id="PTHR36504:SF1">
    <property type="entry name" value="LIPOPOLYSACCHARIDE EXPORT SYSTEM PROTEIN LPTA"/>
    <property type="match status" value="1"/>
</dbReference>
<evidence type="ECO:0000256" key="4">
    <source>
        <dbReference type="HAMAP-Rule" id="MF_01914"/>
    </source>
</evidence>
<dbReference type="Proteomes" id="UP000748752">
    <property type="component" value="Unassembled WGS sequence"/>
</dbReference>
<comment type="similarity">
    <text evidence="4">Belongs to the LptA family.</text>
</comment>
<proteinExistence type="inferred from homology"/>
<evidence type="ECO:0000313" key="7">
    <source>
        <dbReference type="EMBL" id="MBK1632422.1"/>
    </source>
</evidence>
<accession>A0ABS1CKG2</accession>
<evidence type="ECO:0000256" key="3">
    <source>
        <dbReference type="ARBA" id="ARBA00022764"/>
    </source>
</evidence>
<evidence type="ECO:0000256" key="2">
    <source>
        <dbReference type="ARBA" id="ARBA00022729"/>
    </source>
</evidence>
<evidence type="ECO:0000259" key="6">
    <source>
        <dbReference type="Pfam" id="PF03968"/>
    </source>
</evidence>
<feature type="domain" description="Organic solvent tolerance-like N-terminal" evidence="6">
    <location>
        <begin position="42"/>
        <end position="151"/>
    </location>
</feature>
<keyword evidence="3 4" id="KW-0574">Periplasm</keyword>
<dbReference type="PANTHER" id="PTHR36504">
    <property type="entry name" value="LIPOPOLYSACCHARIDE EXPORT SYSTEM PROTEIN LPTA"/>
    <property type="match status" value="1"/>
</dbReference>
<dbReference type="EMBL" id="NRRV01000047">
    <property type="protein sequence ID" value="MBK1632422.1"/>
    <property type="molecule type" value="Genomic_DNA"/>
</dbReference>
<dbReference type="NCBIfam" id="TIGR03002">
    <property type="entry name" value="outer_YhbN_LptA"/>
    <property type="match status" value="1"/>
</dbReference>
<dbReference type="InterPro" id="IPR014340">
    <property type="entry name" value="LptA"/>
</dbReference>
<feature type="compositionally biased region" description="Basic and acidic residues" evidence="5">
    <location>
        <begin position="161"/>
        <end position="172"/>
    </location>
</feature>
<dbReference type="InterPro" id="IPR005653">
    <property type="entry name" value="OstA-like_N"/>
</dbReference>
<gene>
    <name evidence="4 7" type="primary">lptA</name>
    <name evidence="7" type="ORF">CKO31_17085</name>
</gene>
<dbReference type="Gene3D" id="2.60.450.10">
    <property type="entry name" value="Lipopolysaccharide (LPS) transport protein A like domain"/>
    <property type="match status" value="1"/>
</dbReference>
<feature type="signal peptide" evidence="4">
    <location>
        <begin position="1"/>
        <end position="31"/>
    </location>
</feature>
<comment type="caution">
    <text evidence="7">The sequence shown here is derived from an EMBL/GenBank/DDBJ whole genome shotgun (WGS) entry which is preliminary data.</text>
</comment>
<protein>
    <recommendedName>
        <fullName evidence="4">Lipopolysaccharide export system protein LptA</fullName>
    </recommendedName>
</protein>
<evidence type="ECO:0000313" key="8">
    <source>
        <dbReference type="Proteomes" id="UP000748752"/>
    </source>
</evidence>